<dbReference type="PANTHER" id="PTHR30053:SF14">
    <property type="entry name" value="TRANSLATION ELONGATION FACTOR KOW-LIKE DOMAIN-CONTAINING PROTEIN"/>
    <property type="match status" value="1"/>
</dbReference>
<dbReference type="InterPro" id="IPR013185">
    <property type="entry name" value="Transl_elong_KOW-like"/>
</dbReference>
<evidence type="ECO:0000313" key="13">
    <source>
        <dbReference type="Proteomes" id="UP000178319"/>
    </source>
</evidence>
<reference evidence="12 13" key="1">
    <citation type="journal article" date="2016" name="Nat. Commun.">
        <title>Thousands of microbial genomes shed light on interconnected biogeochemical processes in an aquifer system.</title>
        <authorList>
            <person name="Anantharaman K."/>
            <person name="Brown C.T."/>
            <person name="Hug L.A."/>
            <person name="Sharon I."/>
            <person name="Castelle C.J."/>
            <person name="Probst A.J."/>
            <person name="Thomas B.C."/>
            <person name="Singh A."/>
            <person name="Wilkins M.J."/>
            <person name="Karaoz U."/>
            <person name="Brodie E.L."/>
            <person name="Williams K.H."/>
            <person name="Hubbard S.S."/>
            <person name="Banfield J.F."/>
        </authorList>
    </citation>
    <scope>NUCLEOTIDE SEQUENCE [LARGE SCALE GENOMIC DNA]</scope>
</reference>
<keyword evidence="4 7" id="KW-0963">Cytoplasm</keyword>
<dbReference type="PIRSF" id="PIRSF005901">
    <property type="entry name" value="EF-P"/>
    <property type="match status" value="1"/>
</dbReference>
<dbReference type="CDD" id="cd05794">
    <property type="entry name" value="S1_EF-P_repeat_2"/>
    <property type="match status" value="1"/>
</dbReference>
<dbReference type="SMART" id="SM00841">
    <property type="entry name" value="Elong-fact-P_C"/>
    <property type="match status" value="1"/>
</dbReference>
<dbReference type="CDD" id="cd04470">
    <property type="entry name" value="S1_EF-P_repeat_1"/>
    <property type="match status" value="1"/>
</dbReference>
<dbReference type="PANTHER" id="PTHR30053">
    <property type="entry name" value="ELONGATION FACTOR P"/>
    <property type="match status" value="1"/>
</dbReference>
<evidence type="ECO:0000256" key="1">
    <source>
        <dbReference type="ARBA" id="ARBA00004496"/>
    </source>
</evidence>
<dbReference type="InterPro" id="IPR020599">
    <property type="entry name" value="Transl_elong_fac_P/YeiP"/>
</dbReference>
<dbReference type="PROSITE" id="PS01275">
    <property type="entry name" value="EFP"/>
    <property type="match status" value="1"/>
</dbReference>
<evidence type="ECO:0000256" key="4">
    <source>
        <dbReference type="ARBA" id="ARBA00022490"/>
    </source>
</evidence>
<evidence type="ECO:0000256" key="3">
    <source>
        <dbReference type="ARBA" id="ARBA00009479"/>
    </source>
</evidence>
<comment type="pathway">
    <text evidence="2 7">Protein biosynthesis; polypeptide chain elongation.</text>
</comment>
<dbReference type="InterPro" id="IPR001059">
    <property type="entry name" value="Transl_elong_P/YeiP_cen"/>
</dbReference>
<comment type="function">
    <text evidence="7">Involved in peptide bond synthesis. Stimulates efficient translation and peptide-bond synthesis on native or reconstituted 70S ribosomes in vitro. Probably functions indirectly by altering the affinity of the ribosome for aminoacyl-tRNA, thus increasing their reactivity as acceptors for peptidyl transferase.</text>
</comment>
<dbReference type="InterPro" id="IPR011768">
    <property type="entry name" value="Transl_elongation_fac_P"/>
</dbReference>
<evidence type="ECO:0000256" key="7">
    <source>
        <dbReference type="HAMAP-Rule" id="MF_00141"/>
    </source>
</evidence>
<feature type="domain" description="Translation elongation factor P/YeiP central" evidence="11">
    <location>
        <begin position="67"/>
        <end position="118"/>
    </location>
</feature>
<dbReference type="Gene3D" id="2.30.30.30">
    <property type="match status" value="1"/>
</dbReference>
<dbReference type="NCBIfam" id="NF001810">
    <property type="entry name" value="PRK00529.1"/>
    <property type="match status" value="1"/>
</dbReference>
<dbReference type="FunFam" id="2.30.30.30:FF:000003">
    <property type="entry name" value="Elongation factor P"/>
    <property type="match status" value="1"/>
</dbReference>
<evidence type="ECO:0000259" key="11">
    <source>
        <dbReference type="SMART" id="SM01185"/>
    </source>
</evidence>
<dbReference type="GO" id="GO:0043043">
    <property type="term" value="P:peptide biosynthetic process"/>
    <property type="evidence" value="ECO:0007669"/>
    <property type="project" value="InterPro"/>
</dbReference>
<dbReference type="InterPro" id="IPR012340">
    <property type="entry name" value="NA-bd_OB-fold"/>
</dbReference>
<accession>A0A1G1V667</accession>
<evidence type="ECO:0000256" key="5">
    <source>
        <dbReference type="ARBA" id="ARBA00022768"/>
    </source>
</evidence>
<proteinExistence type="inferred from homology"/>
<dbReference type="InterPro" id="IPR014722">
    <property type="entry name" value="Rib_uL2_dom2"/>
</dbReference>
<evidence type="ECO:0000256" key="8">
    <source>
        <dbReference type="NCBIfam" id="TIGR00038"/>
    </source>
</evidence>
<name>A0A1G1V667_9BACT</name>
<dbReference type="SMART" id="SM01185">
    <property type="entry name" value="EFP"/>
    <property type="match status" value="1"/>
</dbReference>
<dbReference type="HAMAP" id="MF_00141">
    <property type="entry name" value="EF_P"/>
    <property type="match status" value="1"/>
</dbReference>
<comment type="subcellular location">
    <subcellularLocation>
        <location evidence="1 7">Cytoplasm</location>
    </subcellularLocation>
</comment>
<dbReference type="Gene3D" id="2.40.50.140">
    <property type="entry name" value="Nucleic acid-binding proteins"/>
    <property type="match status" value="2"/>
</dbReference>
<comment type="caution">
    <text evidence="12">The sequence shown here is derived from an EMBL/GenBank/DDBJ whole genome shotgun (WGS) entry which is preliminary data.</text>
</comment>
<keyword evidence="5 7" id="KW-0251">Elongation factor</keyword>
<dbReference type="InterPro" id="IPR015365">
    <property type="entry name" value="Elong-fact-P_C"/>
</dbReference>
<dbReference type="Pfam" id="PF08207">
    <property type="entry name" value="EFP_N"/>
    <property type="match status" value="1"/>
</dbReference>
<evidence type="ECO:0000313" key="12">
    <source>
        <dbReference type="EMBL" id="OGY10908.1"/>
    </source>
</evidence>
<comment type="similarity">
    <text evidence="3 7 9">Belongs to the elongation factor P family.</text>
</comment>
<dbReference type="Proteomes" id="UP000178319">
    <property type="component" value="Unassembled WGS sequence"/>
</dbReference>
<evidence type="ECO:0000256" key="6">
    <source>
        <dbReference type="ARBA" id="ARBA00022917"/>
    </source>
</evidence>
<evidence type="ECO:0000256" key="2">
    <source>
        <dbReference type="ARBA" id="ARBA00004815"/>
    </source>
</evidence>
<dbReference type="UniPathway" id="UPA00345"/>
<organism evidence="12 13">
    <name type="scientific">Candidatus Blackburnbacteria bacterium RIFCSPHIGHO2_02_FULL_44_20</name>
    <dbReference type="NCBI Taxonomy" id="1797516"/>
    <lineage>
        <taxon>Bacteria</taxon>
        <taxon>Candidatus Blackburniibacteriota</taxon>
    </lineage>
</organism>
<dbReference type="EMBL" id="MHBZ01000027">
    <property type="protein sequence ID" value="OGY10908.1"/>
    <property type="molecule type" value="Genomic_DNA"/>
</dbReference>
<dbReference type="AlphaFoldDB" id="A0A1G1V667"/>
<dbReference type="Pfam" id="PF01132">
    <property type="entry name" value="EFP"/>
    <property type="match status" value="1"/>
</dbReference>
<evidence type="ECO:0000259" key="10">
    <source>
        <dbReference type="SMART" id="SM00841"/>
    </source>
</evidence>
<gene>
    <name evidence="7" type="primary">efp</name>
    <name evidence="12" type="ORF">A3D26_01735</name>
</gene>
<dbReference type="SUPFAM" id="SSF50104">
    <property type="entry name" value="Translation proteins SH3-like domain"/>
    <property type="match status" value="1"/>
</dbReference>
<dbReference type="STRING" id="1797516.A3D26_01735"/>
<feature type="domain" description="Elongation factor P C-terminal" evidence="10">
    <location>
        <begin position="137"/>
        <end position="192"/>
    </location>
</feature>
<dbReference type="SUPFAM" id="SSF50249">
    <property type="entry name" value="Nucleic acid-binding proteins"/>
    <property type="match status" value="2"/>
</dbReference>
<dbReference type="InterPro" id="IPR013852">
    <property type="entry name" value="Transl_elong_P/YeiP_CS"/>
</dbReference>
<dbReference type="GO" id="GO:0003746">
    <property type="term" value="F:translation elongation factor activity"/>
    <property type="evidence" value="ECO:0007669"/>
    <property type="project" value="UniProtKB-UniRule"/>
</dbReference>
<dbReference type="InterPro" id="IPR008991">
    <property type="entry name" value="Translation_prot_SH3-like_sf"/>
</dbReference>
<evidence type="ECO:0000256" key="9">
    <source>
        <dbReference type="RuleBase" id="RU004389"/>
    </source>
</evidence>
<dbReference type="FunFam" id="2.40.50.140:FF:000004">
    <property type="entry name" value="Elongation factor P"/>
    <property type="match status" value="1"/>
</dbReference>
<dbReference type="Pfam" id="PF09285">
    <property type="entry name" value="Elong-fact-P_C"/>
    <property type="match status" value="1"/>
</dbReference>
<protein>
    <recommendedName>
        <fullName evidence="7 8">Elongation factor P</fullName>
        <shortName evidence="7">EF-P</shortName>
    </recommendedName>
</protein>
<dbReference type="NCBIfam" id="TIGR00038">
    <property type="entry name" value="efp"/>
    <property type="match status" value="1"/>
</dbReference>
<keyword evidence="6 7" id="KW-0648">Protein biosynthesis</keyword>
<sequence length="193" mass="21374">MIASTDLRAGTAFLSDGQPYLVLKYTFVKMGRGSATVKVRARNLTNGSITDKSFTSNNTVEDIRTTKKKLQYLYKDAEGANFMDPRTYEQVVIPLGVLGDEVAFLREGEIVDVLFWPFDSAQGKEDRVLSVDLPPSVVLTVTEADPGIKGNSASNMYKQATVENGLKIRVPLFINKGEKVRVDTRTGEYIERA</sequence>
<dbReference type="GO" id="GO:0005829">
    <property type="term" value="C:cytosol"/>
    <property type="evidence" value="ECO:0007669"/>
    <property type="project" value="UniProtKB-ARBA"/>
</dbReference>